<dbReference type="PANTHER" id="PTHR12304:SF4">
    <property type="entry name" value="URIDINE NUCLEOSIDASE"/>
    <property type="match status" value="1"/>
</dbReference>
<dbReference type="GO" id="GO:0008477">
    <property type="term" value="F:purine nucleosidase activity"/>
    <property type="evidence" value="ECO:0007669"/>
    <property type="project" value="TreeGrafter"/>
</dbReference>
<evidence type="ECO:0000256" key="1">
    <source>
        <dbReference type="ARBA" id="ARBA00022801"/>
    </source>
</evidence>
<accession>A0A437QTQ4</accession>
<dbReference type="InterPro" id="IPR036452">
    <property type="entry name" value="Ribo_hydro-like"/>
</dbReference>
<dbReference type="PANTHER" id="PTHR12304">
    <property type="entry name" value="INOSINE-URIDINE PREFERRING NUCLEOSIDE HYDROLASE"/>
    <property type="match status" value="1"/>
</dbReference>
<dbReference type="GO" id="GO:0045437">
    <property type="term" value="F:uridine nucleosidase activity"/>
    <property type="evidence" value="ECO:0007669"/>
    <property type="project" value="UniProtKB-ARBA"/>
</dbReference>
<dbReference type="GO" id="GO:0006152">
    <property type="term" value="P:purine nucleoside catabolic process"/>
    <property type="evidence" value="ECO:0007669"/>
    <property type="project" value="TreeGrafter"/>
</dbReference>
<evidence type="ECO:0000313" key="5">
    <source>
        <dbReference type="Proteomes" id="UP000287447"/>
    </source>
</evidence>
<dbReference type="Gene3D" id="3.90.245.10">
    <property type="entry name" value="Ribonucleoside hydrolase-like"/>
    <property type="match status" value="1"/>
</dbReference>
<protein>
    <submittedName>
        <fullName evidence="4">Nucleoside hydrolase</fullName>
    </submittedName>
</protein>
<dbReference type="InterPro" id="IPR023186">
    <property type="entry name" value="IUNH"/>
</dbReference>
<keyword evidence="2" id="KW-0326">Glycosidase</keyword>
<dbReference type="GO" id="GO:0005829">
    <property type="term" value="C:cytosol"/>
    <property type="evidence" value="ECO:0007669"/>
    <property type="project" value="TreeGrafter"/>
</dbReference>
<sequence length="312" mass="32764">MGWGMKVGQNGRRLRAIIDCDPGVDDAIALMVASSPDSEFELIGVTAVAGNLPLQDTFRNARALMAFLGRPDLPVLAGADRPMTREPVPAIHHIHGANGLGGYELEMPIASTPTKTAIEYIIEACSQGPVTLCPIGPLTTIAQLLAKAPEVIPAIDRIVLMGGAAFVPGNVTQTAEFNIWADPHAAAVIFNAPIEKVMIGLDVTLQVGAEPSWIETLANPGHRTALAAAAMLRGYNSGSMALHDPCVPVFLDRPDLFDGQRCRVSVGTEDGSDGYGQTFATPDPSGDTIVLNKVDADGVRAHVAEAIFSLGD</sequence>
<dbReference type="Pfam" id="PF01156">
    <property type="entry name" value="IU_nuc_hydro"/>
    <property type="match status" value="1"/>
</dbReference>
<organism evidence="4 5">
    <name type="scientific">Hwanghaeella grinnelliae</name>
    <dbReference type="NCBI Taxonomy" id="2500179"/>
    <lineage>
        <taxon>Bacteria</taxon>
        <taxon>Pseudomonadati</taxon>
        <taxon>Pseudomonadota</taxon>
        <taxon>Alphaproteobacteria</taxon>
        <taxon>Rhodospirillales</taxon>
        <taxon>Rhodospirillaceae</taxon>
        <taxon>Hwanghaeella</taxon>
    </lineage>
</organism>
<dbReference type="InterPro" id="IPR015910">
    <property type="entry name" value="I/U_nuclsd_hydro_CS"/>
</dbReference>
<name>A0A437QTQ4_9PROT</name>
<gene>
    <name evidence="4" type="ORF">EOI86_00855</name>
</gene>
<keyword evidence="5" id="KW-1185">Reference proteome</keyword>
<dbReference type="AlphaFoldDB" id="A0A437QTQ4"/>
<evidence type="ECO:0000259" key="3">
    <source>
        <dbReference type="Pfam" id="PF01156"/>
    </source>
</evidence>
<dbReference type="SUPFAM" id="SSF53590">
    <property type="entry name" value="Nucleoside hydrolase"/>
    <property type="match status" value="1"/>
</dbReference>
<comment type="caution">
    <text evidence="4">The sequence shown here is derived from an EMBL/GenBank/DDBJ whole genome shotgun (WGS) entry which is preliminary data.</text>
</comment>
<dbReference type="Proteomes" id="UP000287447">
    <property type="component" value="Unassembled WGS sequence"/>
</dbReference>
<evidence type="ECO:0000256" key="2">
    <source>
        <dbReference type="ARBA" id="ARBA00023295"/>
    </source>
</evidence>
<proteinExistence type="predicted"/>
<dbReference type="PROSITE" id="PS01247">
    <property type="entry name" value="IUNH"/>
    <property type="match status" value="1"/>
</dbReference>
<reference evidence="5" key="1">
    <citation type="submission" date="2019-01" db="EMBL/GenBank/DDBJ databases">
        <title>Gri0909 isolated from a small marine red alga.</title>
        <authorList>
            <person name="Kim J."/>
            <person name="Jeong S.E."/>
            <person name="Jeon C.O."/>
        </authorList>
    </citation>
    <scope>NUCLEOTIDE SEQUENCE [LARGE SCALE GENOMIC DNA]</scope>
    <source>
        <strain evidence="5">Gri0909</strain>
    </source>
</reference>
<feature type="domain" description="Inosine/uridine-preferring nucleoside hydrolase" evidence="3">
    <location>
        <begin position="17"/>
        <end position="299"/>
    </location>
</feature>
<dbReference type="InterPro" id="IPR001910">
    <property type="entry name" value="Inosine/uridine_hydrolase_dom"/>
</dbReference>
<keyword evidence="1 4" id="KW-0378">Hydrolase</keyword>
<evidence type="ECO:0000313" key="4">
    <source>
        <dbReference type="EMBL" id="RVU37885.1"/>
    </source>
</evidence>
<dbReference type="EMBL" id="SADE01000001">
    <property type="protein sequence ID" value="RVU37885.1"/>
    <property type="molecule type" value="Genomic_DNA"/>
</dbReference>